<dbReference type="RefSeq" id="WP_119424455.1">
    <property type="nucleotide sequence ID" value="NZ_QQXK01000011.1"/>
</dbReference>
<dbReference type="Proteomes" id="UP000265419">
    <property type="component" value="Unassembled WGS sequence"/>
</dbReference>
<reference evidence="3 4" key="1">
    <citation type="submission" date="2018-07" db="EMBL/GenBank/DDBJ databases">
        <title>Arthrobacter sp. nov., isolated from raw cow's milk with high bacterial count.</title>
        <authorList>
            <person name="Hahne J."/>
            <person name="Isele D."/>
            <person name="Lipski A."/>
        </authorList>
    </citation>
    <scope>NUCLEOTIDE SEQUENCE [LARGE SCALE GENOMIC DNA]</scope>
    <source>
        <strain evidence="3 4">JZ R-35</strain>
    </source>
</reference>
<name>A0A399JAA3_9MICC</name>
<dbReference type="EMBL" id="QQXK01000011">
    <property type="protein sequence ID" value="RII42513.1"/>
    <property type="molecule type" value="Genomic_DNA"/>
</dbReference>
<evidence type="ECO:0000313" key="4">
    <source>
        <dbReference type="Proteomes" id="UP000265419"/>
    </source>
</evidence>
<keyword evidence="2" id="KW-0472">Membrane</keyword>
<keyword evidence="4" id="KW-1185">Reference proteome</keyword>
<evidence type="ECO:0000313" key="3">
    <source>
        <dbReference type="EMBL" id="RII42513.1"/>
    </source>
</evidence>
<keyword evidence="2" id="KW-1133">Transmembrane helix</keyword>
<comment type="caution">
    <text evidence="3">The sequence shown here is derived from an EMBL/GenBank/DDBJ whole genome shotgun (WGS) entry which is preliminary data.</text>
</comment>
<keyword evidence="2" id="KW-0812">Transmembrane</keyword>
<accession>A0A399JAA3</accession>
<proteinExistence type="predicted"/>
<gene>
    <name evidence="3" type="ORF">DWB68_07130</name>
</gene>
<organism evidence="3 4">
    <name type="scientific">Galactobacter valiniphilus</name>
    <dbReference type="NCBI Taxonomy" id="2676122"/>
    <lineage>
        <taxon>Bacteria</taxon>
        <taxon>Bacillati</taxon>
        <taxon>Actinomycetota</taxon>
        <taxon>Actinomycetes</taxon>
        <taxon>Micrococcales</taxon>
        <taxon>Micrococcaceae</taxon>
        <taxon>Galactobacter</taxon>
    </lineage>
</organism>
<evidence type="ECO:0008006" key="5">
    <source>
        <dbReference type="Google" id="ProtNLM"/>
    </source>
</evidence>
<feature type="compositionally biased region" description="Low complexity" evidence="1">
    <location>
        <begin position="14"/>
        <end position="30"/>
    </location>
</feature>
<feature type="region of interest" description="Disordered" evidence="1">
    <location>
        <begin position="1"/>
        <end position="30"/>
    </location>
</feature>
<evidence type="ECO:0000256" key="2">
    <source>
        <dbReference type="SAM" id="Phobius"/>
    </source>
</evidence>
<evidence type="ECO:0000256" key="1">
    <source>
        <dbReference type="SAM" id="MobiDB-lite"/>
    </source>
</evidence>
<sequence>MDVGTFNATDPIDGDNAAADGASNSSAGAENELANTGVPATVPLVALAASLLALLDGVLMARGRVQRRH</sequence>
<protein>
    <recommendedName>
        <fullName evidence="5">LPXTG cell wall anchor domain-containing protein</fullName>
    </recommendedName>
</protein>
<feature type="transmembrane region" description="Helical" evidence="2">
    <location>
        <begin position="40"/>
        <end position="61"/>
    </location>
</feature>
<dbReference type="AlphaFoldDB" id="A0A399JAA3"/>